<gene>
    <name evidence="1" type="ORF">Tco_1029288</name>
</gene>
<sequence>MHAEFNIRDKRRLSNVVKEKNSLLKARDEEVASLKAQLLVKEAEATEAIHLRSKVQTLADRNTVLEGEKSKLDVKVADLAATVKVKEQDVADLDAMVASVTVHNDNLSYQVHTLEVSSAGLQEKVTAYENFIGQLEKFQDDRMREMNENFDNMDIDLVELALHLEDKFYPHLLTTIYGRRWLLTNGLELAITKCLNSIKKDYLLELPRVLTDVAAYNPSAEADYPSALQRLQSVNFYLVTKLKSNKDASFDTIINLLCLKDSLAERSALYDVFVPLSKPLSTIALMGTKVISATIDTPIDLSTTLAYASIITPISIEDYEVTGMDGQEAVNESVLNNATGGNVNPFPNVDDLKLNVSQ</sequence>
<protein>
    <recommendedName>
        <fullName evidence="3">Transposase (Putative), gypsy type</fullName>
    </recommendedName>
</protein>
<name>A0ABQ5G4R8_9ASTR</name>
<reference evidence="1" key="1">
    <citation type="journal article" date="2022" name="Int. J. Mol. Sci.">
        <title>Draft Genome of Tanacetum Coccineum: Genomic Comparison of Closely Related Tanacetum-Family Plants.</title>
        <authorList>
            <person name="Yamashiro T."/>
            <person name="Shiraishi A."/>
            <person name="Nakayama K."/>
            <person name="Satake H."/>
        </authorList>
    </citation>
    <scope>NUCLEOTIDE SEQUENCE</scope>
</reference>
<evidence type="ECO:0000313" key="1">
    <source>
        <dbReference type="EMBL" id="GJT70002.1"/>
    </source>
</evidence>
<dbReference type="Proteomes" id="UP001151760">
    <property type="component" value="Unassembled WGS sequence"/>
</dbReference>
<evidence type="ECO:0008006" key="3">
    <source>
        <dbReference type="Google" id="ProtNLM"/>
    </source>
</evidence>
<comment type="caution">
    <text evidence="1">The sequence shown here is derived from an EMBL/GenBank/DDBJ whole genome shotgun (WGS) entry which is preliminary data.</text>
</comment>
<reference evidence="1" key="2">
    <citation type="submission" date="2022-01" db="EMBL/GenBank/DDBJ databases">
        <authorList>
            <person name="Yamashiro T."/>
            <person name="Shiraishi A."/>
            <person name="Satake H."/>
            <person name="Nakayama K."/>
        </authorList>
    </citation>
    <scope>NUCLEOTIDE SEQUENCE</scope>
</reference>
<dbReference type="EMBL" id="BQNB010018038">
    <property type="protein sequence ID" value="GJT70002.1"/>
    <property type="molecule type" value="Genomic_DNA"/>
</dbReference>
<keyword evidence="2" id="KW-1185">Reference proteome</keyword>
<organism evidence="1 2">
    <name type="scientific">Tanacetum coccineum</name>
    <dbReference type="NCBI Taxonomy" id="301880"/>
    <lineage>
        <taxon>Eukaryota</taxon>
        <taxon>Viridiplantae</taxon>
        <taxon>Streptophyta</taxon>
        <taxon>Embryophyta</taxon>
        <taxon>Tracheophyta</taxon>
        <taxon>Spermatophyta</taxon>
        <taxon>Magnoliopsida</taxon>
        <taxon>eudicotyledons</taxon>
        <taxon>Gunneridae</taxon>
        <taxon>Pentapetalae</taxon>
        <taxon>asterids</taxon>
        <taxon>campanulids</taxon>
        <taxon>Asterales</taxon>
        <taxon>Asteraceae</taxon>
        <taxon>Asteroideae</taxon>
        <taxon>Anthemideae</taxon>
        <taxon>Anthemidinae</taxon>
        <taxon>Tanacetum</taxon>
    </lineage>
</organism>
<proteinExistence type="predicted"/>
<evidence type="ECO:0000313" key="2">
    <source>
        <dbReference type="Proteomes" id="UP001151760"/>
    </source>
</evidence>
<accession>A0ABQ5G4R8</accession>